<accession>A0A7Z6QMK2</accession>
<organism evidence="2 3">
    <name type="scientific">Pseudomonas fluorescens</name>
    <dbReference type="NCBI Taxonomy" id="294"/>
    <lineage>
        <taxon>Bacteria</taxon>
        <taxon>Pseudomonadati</taxon>
        <taxon>Pseudomonadota</taxon>
        <taxon>Gammaproteobacteria</taxon>
        <taxon>Pseudomonadales</taxon>
        <taxon>Pseudomonadaceae</taxon>
        <taxon>Pseudomonas</taxon>
    </lineage>
</organism>
<name>A0A7Z6QMK2_PSEFL</name>
<reference evidence="2 3" key="1">
    <citation type="submission" date="2018-07" db="EMBL/GenBank/DDBJ databases">
        <title>Draft Genome Sequence of Pseudomonas fluorescens AHK-1 associated with canker disease of kiwifruit.</title>
        <authorList>
            <person name="Wu Z."/>
        </authorList>
    </citation>
    <scope>NUCLEOTIDE SEQUENCE [LARGE SCALE GENOMIC DNA]</scope>
    <source>
        <strain evidence="2 3">AHK-1</strain>
    </source>
</reference>
<evidence type="ECO:0000313" key="3">
    <source>
        <dbReference type="Proteomes" id="UP000255541"/>
    </source>
</evidence>
<dbReference type="EMBL" id="QRBA01000013">
    <property type="protein sequence ID" value="RDS88864.1"/>
    <property type="molecule type" value="Genomic_DNA"/>
</dbReference>
<keyword evidence="1" id="KW-1133">Transmembrane helix</keyword>
<sequence length="61" mass="7526">MFAWSYSQPFFDVIYTIYTLLMIVFRSNDRHQCIFEFEVFYIINRLWRCLMIAFSVLIIEA</sequence>
<proteinExistence type="predicted"/>
<dbReference type="AlphaFoldDB" id="A0A7Z6QMK2"/>
<comment type="caution">
    <text evidence="2">The sequence shown here is derived from an EMBL/GenBank/DDBJ whole genome shotgun (WGS) entry which is preliminary data.</text>
</comment>
<feature type="transmembrane region" description="Helical" evidence="1">
    <location>
        <begin position="6"/>
        <end position="25"/>
    </location>
</feature>
<evidence type="ECO:0000313" key="2">
    <source>
        <dbReference type="EMBL" id="RDS88864.1"/>
    </source>
</evidence>
<gene>
    <name evidence="2" type="ORF">DL347_22075</name>
</gene>
<feature type="transmembrane region" description="Helical" evidence="1">
    <location>
        <begin position="37"/>
        <end position="59"/>
    </location>
</feature>
<protein>
    <submittedName>
        <fullName evidence="2">Uncharacterized protein</fullName>
    </submittedName>
</protein>
<keyword evidence="1" id="KW-0472">Membrane</keyword>
<dbReference type="Proteomes" id="UP000255541">
    <property type="component" value="Unassembled WGS sequence"/>
</dbReference>
<keyword evidence="1" id="KW-0812">Transmembrane</keyword>
<evidence type="ECO:0000256" key="1">
    <source>
        <dbReference type="SAM" id="Phobius"/>
    </source>
</evidence>